<sequence>MIEAESGLIDKLSILYVEDEDSIRERLSRFLQRRTQTLYQASNGREGLEMFLEHKPDIIITDIRMPVMDGLSMAEQIREHSTDIPIIITTGHNDEEFFLRSIDIGIDKYIKKPINFKEFIQVLIRTAKTVIQQKELDSKNQFIKTILDINPQMLLITDGEKISYLNKSFLRYIKCENIEQFQDKFGSIDYFLIEKEDSFYRNRPFSEWVKTVINHPETDHMLIMTGDLQHKDPNNSDNSSFMIRVNKVPGHAEWLLSFSDITKLEQEKELYMVMSNQDYLTGIFNRKKFYDELNKEIDRVRRYSQKLSVIMFDVDHFKMVNDTHGHQVGDTVLQEISSIVQRAIRKTDVFARYGGEEFTVLMPGTSRQGATEIAERLRVEIESTAFTHAGVITCSFGVAEIEETDNSDTFLNKADVALYKAKDKGRNRVEVFDSGGIICKK</sequence>
<dbReference type="InterPro" id="IPR043128">
    <property type="entry name" value="Rev_trsase/Diguanyl_cyclase"/>
</dbReference>
<dbReference type="GO" id="GO:0052621">
    <property type="term" value="F:diguanylate cyclase activity"/>
    <property type="evidence" value="ECO:0007669"/>
    <property type="project" value="UniProtKB-EC"/>
</dbReference>
<dbReference type="SMART" id="SM00267">
    <property type="entry name" value="GGDEF"/>
    <property type="match status" value="1"/>
</dbReference>
<feature type="domain" description="Response regulatory" evidence="4">
    <location>
        <begin position="13"/>
        <end position="127"/>
    </location>
</feature>
<evidence type="ECO:0000259" key="4">
    <source>
        <dbReference type="PROSITE" id="PS50110"/>
    </source>
</evidence>
<dbReference type="PANTHER" id="PTHR45138:SF9">
    <property type="entry name" value="DIGUANYLATE CYCLASE DGCM-RELATED"/>
    <property type="match status" value="1"/>
</dbReference>
<organism evidence="6 7">
    <name type="scientific">Geovibrio thiophilus</name>
    <dbReference type="NCBI Taxonomy" id="139438"/>
    <lineage>
        <taxon>Bacteria</taxon>
        <taxon>Pseudomonadati</taxon>
        <taxon>Deferribacterota</taxon>
        <taxon>Deferribacteres</taxon>
        <taxon>Deferribacterales</taxon>
        <taxon>Geovibrionaceae</taxon>
        <taxon>Geovibrio</taxon>
    </lineage>
</organism>
<keyword evidence="7" id="KW-1185">Reference proteome</keyword>
<dbReference type="KEGG" id="gtl:EP073_05690"/>
<dbReference type="Proteomes" id="UP000287502">
    <property type="component" value="Chromosome"/>
</dbReference>
<dbReference type="CDD" id="cd01949">
    <property type="entry name" value="GGDEF"/>
    <property type="match status" value="1"/>
</dbReference>
<evidence type="ECO:0000313" key="7">
    <source>
        <dbReference type="Proteomes" id="UP000287502"/>
    </source>
</evidence>
<dbReference type="InterPro" id="IPR011006">
    <property type="entry name" value="CheY-like_superfamily"/>
</dbReference>
<evidence type="ECO:0000256" key="3">
    <source>
        <dbReference type="PROSITE-ProRule" id="PRU00169"/>
    </source>
</evidence>
<dbReference type="PROSITE" id="PS50887">
    <property type="entry name" value="GGDEF"/>
    <property type="match status" value="1"/>
</dbReference>
<feature type="domain" description="GGDEF" evidence="5">
    <location>
        <begin position="305"/>
        <end position="434"/>
    </location>
</feature>
<gene>
    <name evidence="6" type="ORF">EP073_05690</name>
</gene>
<dbReference type="InterPro" id="IPR029787">
    <property type="entry name" value="Nucleotide_cyclase"/>
</dbReference>
<dbReference type="SUPFAM" id="SSF55073">
    <property type="entry name" value="Nucleotide cyclase"/>
    <property type="match status" value="1"/>
</dbReference>
<feature type="modified residue" description="4-aspartylphosphate" evidence="3">
    <location>
        <position position="62"/>
    </location>
</feature>
<dbReference type="Gene3D" id="3.40.50.2300">
    <property type="match status" value="1"/>
</dbReference>
<dbReference type="OrthoDB" id="9812260at2"/>
<dbReference type="Pfam" id="PF00990">
    <property type="entry name" value="GGDEF"/>
    <property type="match status" value="1"/>
</dbReference>
<dbReference type="InterPro" id="IPR050469">
    <property type="entry name" value="Diguanylate_Cyclase"/>
</dbReference>
<proteinExistence type="predicted"/>
<dbReference type="SUPFAM" id="SSF52172">
    <property type="entry name" value="CheY-like"/>
    <property type="match status" value="1"/>
</dbReference>
<evidence type="ECO:0000259" key="5">
    <source>
        <dbReference type="PROSITE" id="PS50887"/>
    </source>
</evidence>
<dbReference type="AlphaFoldDB" id="A0A410JXM9"/>
<evidence type="ECO:0000256" key="2">
    <source>
        <dbReference type="ARBA" id="ARBA00034247"/>
    </source>
</evidence>
<dbReference type="Gene3D" id="3.30.70.270">
    <property type="match status" value="1"/>
</dbReference>
<dbReference type="InterPro" id="IPR001789">
    <property type="entry name" value="Sig_transdc_resp-reg_receiver"/>
</dbReference>
<dbReference type="FunFam" id="3.30.70.270:FF:000001">
    <property type="entry name" value="Diguanylate cyclase domain protein"/>
    <property type="match status" value="1"/>
</dbReference>
<dbReference type="EC" id="2.7.7.65" evidence="1"/>
<dbReference type="NCBIfam" id="TIGR00254">
    <property type="entry name" value="GGDEF"/>
    <property type="match status" value="1"/>
</dbReference>
<dbReference type="RefSeq" id="WP_128466200.1">
    <property type="nucleotide sequence ID" value="NZ_CP035108.1"/>
</dbReference>
<dbReference type="InterPro" id="IPR000160">
    <property type="entry name" value="GGDEF_dom"/>
</dbReference>
<comment type="catalytic activity">
    <reaction evidence="2">
        <text>2 GTP = 3',3'-c-di-GMP + 2 diphosphate</text>
        <dbReference type="Rhea" id="RHEA:24898"/>
        <dbReference type="ChEBI" id="CHEBI:33019"/>
        <dbReference type="ChEBI" id="CHEBI:37565"/>
        <dbReference type="ChEBI" id="CHEBI:58805"/>
        <dbReference type="EC" id="2.7.7.65"/>
    </reaction>
</comment>
<dbReference type="SMART" id="SM00448">
    <property type="entry name" value="REC"/>
    <property type="match status" value="1"/>
</dbReference>
<dbReference type="Pfam" id="PF00072">
    <property type="entry name" value="Response_reg"/>
    <property type="match status" value="1"/>
</dbReference>
<accession>A0A410JXM9</accession>
<dbReference type="PANTHER" id="PTHR45138">
    <property type="entry name" value="REGULATORY COMPONENTS OF SENSORY TRANSDUCTION SYSTEM"/>
    <property type="match status" value="1"/>
</dbReference>
<evidence type="ECO:0000313" key="6">
    <source>
        <dbReference type="EMBL" id="QAR32914.1"/>
    </source>
</evidence>
<keyword evidence="3" id="KW-0597">Phosphoprotein</keyword>
<protein>
    <recommendedName>
        <fullName evidence="1">diguanylate cyclase</fullName>
        <ecNumber evidence="1">2.7.7.65</ecNumber>
    </recommendedName>
</protein>
<dbReference type="GO" id="GO:0000160">
    <property type="term" value="P:phosphorelay signal transduction system"/>
    <property type="evidence" value="ECO:0007669"/>
    <property type="project" value="InterPro"/>
</dbReference>
<dbReference type="PROSITE" id="PS50110">
    <property type="entry name" value="RESPONSE_REGULATORY"/>
    <property type="match status" value="1"/>
</dbReference>
<name>A0A410JXM9_9BACT</name>
<dbReference type="EMBL" id="CP035108">
    <property type="protein sequence ID" value="QAR32914.1"/>
    <property type="molecule type" value="Genomic_DNA"/>
</dbReference>
<reference evidence="6 7" key="1">
    <citation type="submission" date="2019-01" db="EMBL/GenBank/DDBJ databases">
        <title>Geovibrio thiophilus DSM 11263, complete genome.</title>
        <authorList>
            <person name="Spring S."/>
            <person name="Bunk B."/>
            <person name="Sproer C."/>
        </authorList>
    </citation>
    <scope>NUCLEOTIDE SEQUENCE [LARGE SCALE GENOMIC DNA]</scope>
    <source>
        <strain evidence="6 7">DSM 11263</strain>
    </source>
</reference>
<evidence type="ECO:0000256" key="1">
    <source>
        <dbReference type="ARBA" id="ARBA00012528"/>
    </source>
</evidence>
<dbReference type="CDD" id="cd17536">
    <property type="entry name" value="REC_YesN-like"/>
    <property type="match status" value="1"/>
</dbReference>